<evidence type="ECO:0000256" key="3">
    <source>
        <dbReference type="ARBA" id="ARBA00022801"/>
    </source>
</evidence>
<dbReference type="GO" id="GO:0051603">
    <property type="term" value="P:proteolysis involved in protein catabolic process"/>
    <property type="evidence" value="ECO:0007669"/>
    <property type="project" value="TreeGrafter"/>
</dbReference>
<accession>A0A2S2DTD5</accession>
<dbReference type="CDD" id="cd07331">
    <property type="entry name" value="M48C_Oma1_like"/>
    <property type="match status" value="1"/>
</dbReference>
<keyword evidence="2" id="KW-0479">Metal-binding</keyword>
<protein>
    <submittedName>
        <fullName evidence="7">Metalloendopeptidase OMA1, mitochondrial</fullName>
    </submittedName>
</protein>
<reference evidence="8" key="1">
    <citation type="submission" date="2018-05" db="EMBL/GenBank/DDBJ databases">
        <title>Pseudarcicella sp. HME7025 Genome sequencing and assembly.</title>
        <authorList>
            <person name="Kim H."/>
            <person name="Kang H."/>
            <person name="Joh K."/>
        </authorList>
    </citation>
    <scope>NUCLEOTIDE SEQUENCE [LARGE SCALE GENOMIC DNA]</scope>
    <source>
        <strain evidence="8">HME7025</strain>
    </source>
</reference>
<keyword evidence="8" id="KW-1185">Reference proteome</keyword>
<dbReference type="AlphaFoldDB" id="A0A2S2DTD5"/>
<dbReference type="RefSeq" id="WP_109322373.1">
    <property type="nucleotide sequence ID" value="NZ_CP029346.1"/>
</dbReference>
<dbReference type="GO" id="GO:0046872">
    <property type="term" value="F:metal ion binding"/>
    <property type="evidence" value="ECO:0007669"/>
    <property type="project" value="UniProtKB-KW"/>
</dbReference>
<sequence length="275" mass="30569">MKRSIQVYGISSLVILLGALFVISCAQNALTGKSQLSLVSESEIQALSLTQYQEFLKTSKVISPAKDAQAQMVQRVGKKITASVEAYFAEKNNKDFLKGYQWEYNLVKNDTTVNAWCMPGGKIVVYTGILPVTKNETALAFVMGHEVSHALLQHGNKRMSESMVQELGGTVLSAAISSKPKETQDLFMKAYGIGTTVGIMLPFSREQELEADKFGLMWAAKSGYDPSEASVFWERMQKSKTGEPQPEFLSTHPSDATRIQKIKEYLPEALKYYKK</sequence>
<dbReference type="GO" id="GO:0004222">
    <property type="term" value="F:metalloendopeptidase activity"/>
    <property type="evidence" value="ECO:0007669"/>
    <property type="project" value="InterPro"/>
</dbReference>
<comment type="similarity">
    <text evidence="6">Belongs to the peptidase M48 family.</text>
</comment>
<evidence type="ECO:0000256" key="4">
    <source>
        <dbReference type="ARBA" id="ARBA00022833"/>
    </source>
</evidence>
<keyword evidence="3 6" id="KW-0378">Hydrolase</keyword>
<evidence type="ECO:0000256" key="2">
    <source>
        <dbReference type="ARBA" id="ARBA00022723"/>
    </source>
</evidence>
<organism evidence="7 8">
    <name type="scientific">Aquirufa nivalisilvae</name>
    <dbReference type="NCBI Taxonomy" id="2516557"/>
    <lineage>
        <taxon>Bacteria</taxon>
        <taxon>Pseudomonadati</taxon>
        <taxon>Bacteroidota</taxon>
        <taxon>Cytophagia</taxon>
        <taxon>Cytophagales</taxon>
        <taxon>Flectobacillaceae</taxon>
        <taxon>Aquirufa</taxon>
    </lineage>
</organism>
<name>A0A2S2DTD5_9BACT</name>
<keyword evidence="5 6" id="KW-0482">Metalloprotease</keyword>
<dbReference type="Pfam" id="PF01435">
    <property type="entry name" value="Peptidase_M48"/>
    <property type="match status" value="1"/>
</dbReference>
<comment type="cofactor">
    <cofactor evidence="6">
        <name>Zn(2+)</name>
        <dbReference type="ChEBI" id="CHEBI:29105"/>
    </cofactor>
    <text evidence="6">Binds 1 zinc ion per subunit.</text>
</comment>
<evidence type="ECO:0000256" key="5">
    <source>
        <dbReference type="ARBA" id="ARBA00023049"/>
    </source>
</evidence>
<evidence type="ECO:0000256" key="1">
    <source>
        <dbReference type="ARBA" id="ARBA00022670"/>
    </source>
</evidence>
<evidence type="ECO:0000313" key="7">
    <source>
        <dbReference type="EMBL" id="AWL08636.1"/>
    </source>
</evidence>
<keyword evidence="4 6" id="KW-0862">Zinc</keyword>
<dbReference type="PANTHER" id="PTHR22726:SF1">
    <property type="entry name" value="METALLOENDOPEPTIDASE OMA1, MITOCHONDRIAL"/>
    <property type="match status" value="1"/>
</dbReference>
<evidence type="ECO:0000256" key="6">
    <source>
        <dbReference type="RuleBase" id="RU003983"/>
    </source>
</evidence>
<evidence type="ECO:0000313" key="8">
    <source>
        <dbReference type="Proteomes" id="UP000245468"/>
    </source>
</evidence>
<dbReference type="PROSITE" id="PS51257">
    <property type="entry name" value="PROKAR_LIPOPROTEIN"/>
    <property type="match status" value="1"/>
</dbReference>
<dbReference type="PANTHER" id="PTHR22726">
    <property type="entry name" value="METALLOENDOPEPTIDASE OMA1"/>
    <property type="match status" value="1"/>
</dbReference>
<dbReference type="Gene3D" id="3.30.2010.10">
    <property type="entry name" value="Metalloproteases ('zincins'), catalytic domain"/>
    <property type="match status" value="1"/>
</dbReference>
<dbReference type="KEGG" id="psez:HME7025_00765"/>
<keyword evidence="1 6" id="KW-0645">Protease</keyword>
<proteinExistence type="inferred from homology"/>
<dbReference type="OrthoDB" id="9810445at2"/>
<dbReference type="GO" id="GO:0016020">
    <property type="term" value="C:membrane"/>
    <property type="evidence" value="ECO:0007669"/>
    <property type="project" value="TreeGrafter"/>
</dbReference>
<dbReference type="InterPro" id="IPR051156">
    <property type="entry name" value="Mito/Outer_Membr_Metalloprot"/>
</dbReference>
<dbReference type="EMBL" id="CP029346">
    <property type="protein sequence ID" value="AWL08636.1"/>
    <property type="molecule type" value="Genomic_DNA"/>
</dbReference>
<dbReference type="Proteomes" id="UP000245468">
    <property type="component" value="Chromosome"/>
</dbReference>
<gene>
    <name evidence="7" type="ORF">HME7025_00765</name>
</gene>
<dbReference type="InterPro" id="IPR001915">
    <property type="entry name" value="Peptidase_M48"/>
</dbReference>